<dbReference type="InterPro" id="IPR036875">
    <property type="entry name" value="Znf_CCHC_sf"/>
</dbReference>
<feature type="compositionally biased region" description="Basic and acidic residues" evidence="7">
    <location>
        <begin position="168"/>
        <end position="179"/>
    </location>
</feature>
<evidence type="ECO:0000256" key="4">
    <source>
        <dbReference type="ARBA" id="ARBA00022771"/>
    </source>
</evidence>
<protein>
    <recommendedName>
        <fullName evidence="8">CCHC-type domain-containing protein</fullName>
    </recommendedName>
</protein>
<dbReference type="SMART" id="SM00343">
    <property type="entry name" value="ZnF_C2HC"/>
    <property type="match status" value="5"/>
</dbReference>
<dbReference type="EMBL" id="SRPW01000442">
    <property type="protein sequence ID" value="KAG6014543.1"/>
    <property type="molecule type" value="Genomic_DNA"/>
</dbReference>
<proteinExistence type="predicted"/>
<dbReference type="PANTHER" id="PTHR46543:SF1">
    <property type="entry name" value="ZINC FINGER CCHC DOMAIN-CONTAINING PROTEIN 7"/>
    <property type="match status" value="1"/>
</dbReference>
<evidence type="ECO:0000256" key="6">
    <source>
        <dbReference type="ARBA" id="ARBA00023242"/>
    </source>
</evidence>
<feature type="compositionally biased region" description="Pro residues" evidence="7">
    <location>
        <begin position="621"/>
        <end position="636"/>
    </location>
</feature>
<dbReference type="AlphaFoldDB" id="A0A9P7NE60"/>
<dbReference type="GO" id="GO:0071038">
    <property type="term" value="P:TRAMP-dependent tRNA surveillance pathway"/>
    <property type="evidence" value="ECO:0007669"/>
    <property type="project" value="TreeGrafter"/>
</dbReference>
<dbReference type="SUPFAM" id="SSF57756">
    <property type="entry name" value="Retrovirus zinc finger-like domains"/>
    <property type="match status" value="1"/>
</dbReference>
<evidence type="ECO:0000256" key="1">
    <source>
        <dbReference type="ARBA" id="ARBA00004123"/>
    </source>
</evidence>
<feature type="domain" description="CCHC-type" evidence="8">
    <location>
        <begin position="385"/>
        <end position="401"/>
    </location>
</feature>
<name>A0A9P7NE60_9HYPO</name>
<dbReference type="PANTHER" id="PTHR46543">
    <property type="entry name" value="ZINC FINGER CCHC DOMAIN-CONTAINING PROTEIN 7"/>
    <property type="match status" value="1"/>
</dbReference>
<feature type="compositionally biased region" description="Polar residues" evidence="7">
    <location>
        <begin position="134"/>
        <end position="167"/>
    </location>
</feature>
<evidence type="ECO:0000256" key="2">
    <source>
        <dbReference type="ARBA" id="ARBA00022723"/>
    </source>
</evidence>
<dbReference type="GO" id="GO:0071039">
    <property type="term" value="P:nuclear polyadenylation-dependent CUT catabolic process"/>
    <property type="evidence" value="ECO:0007669"/>
    <property type="project" value="TreeGrafter"/>
</dbReference>
<feature type="compositionally biased region" description="Basic residues" evidence="7">
    <location>
        <begin position="701"/>
        <end position="714"/>
    </location>
</feature>
<dbReference type="GO" id="GO:0031499">
    <property type="term" value="C:TRAMP complex"/>
    <property type="evidence" value="ECO:0007669"/>
    <property type="project" value="TreeGrafter"/>
</dbReference>
<organism evidence="9 10">
    <name type="scientific">Claviceps pusilla</name>
    <dbReference type="NCBI Taxonomy" id="123648"/>
    <lineage>
        <taxon>Eukaryota</taxon>
        <taxon>Fungi</taxon>
        <taxon>Dikarya</taxon>
        <taxon>Ascomycota</taxon>
        <taxon>Pezizomycotina</taxon>
        <taxon>Sordariomycetes</taxon>
        <taxon>Hypocreomycetidae</taxon>
        <taxon>Hypocreales</taxon>
        <taxon>Clavicipitaceae</taxon>
        <taxon>Claviceps</taxon>
    </lineage>
</organism>
<dbReference type="GO" id="GO:0071036">
    <property type="term" value="P:nuclear polyadenylation-dependent snoRNA catabolic process"/>
    <property type="evidence" value="ECO:0007669"/>
    <property type="project" value="TreeGrafter"/>
</dbReference>
<gene>
    <name evidence="9" type="ORF">E4U43_006418</name>
</gene>
<feature type="region of interest" description="Disordered" evidence="7">
    <location>
        <begin position="578"/>
        <end position="598"/>
    </location>
</feature>
<dbReference type="InterPro" id="IPR001878">
    <property type="entry name" value="Znf_CCHC"/>
</dbReference>
<evidence type="ECO:0000256" key="3">
    <source>
        <dbReference type="ARBA" id="ARBA00022737"/>
    </source>
</evidence>
<evidence type="ECO:0000259" key="8">
    <source>
        <dbReference type="SMART" id="SM00343"/>
    </source>
</evidence>
<feature type="compositionally biased region" description="Low complexity" evidence="7">
    <location>
        <begin position="1"/>
        <end position="18"/>
    </location>
</feature>
<dbReference type="Proteomes" id="UP000748025">
    <property type="component" value="Unassembled WGS sequence"/>
</dbReference>
<dbReference type="GO" id="GO:0071035">
    <property type="term" value="P:nuclear polyadenylation-dependent rRNA catabolic process"/>
    <property type="evidence" value="ECO:0007669"/>
    <property type="project" value="TreeGrafter"/>
</dbReference>
<dbReference type="GO" id="GO:0008270">
    <property type="term" value="F:zinc ion binding"/>
    <property type="evidence" value="ECO:0007669"/>
    <property type="project" value="UniProtKB-KW"/>
</dbReference>
<dbReference type="GO" id="GO:0071037">
    <property type="term" value="P:nuclear polyadenylation-dependent snRNA catabolic process"/>
    <property type="evidence" value="ECO:0007669"/>
    <property type="project" value="TreeGrafter"/>
</dbReference>
<evidence type="ECO:0000256" key="5">
    <source>
        <dbReference type="ARBA" id="ARBA00022833"/>
    </source>
</evidence>
<comment type="caution">
    <text evidence="9">The sequence shown here is derived from an EMBL/GenBank/DDBJ whole genome shotgun (WGS) entry which is preliminary data.</text>
</comment>
<keyword evidence="2" id="KW-0479">Metal-binding</keyword>
<feature type="domain" description="CCHC-type" evidence="8">
    <location>
        <begin position="423"/>
        <end position="439"/>
    </location>
</feature>
<feature type="compositionally biased region" description="Basic and acidic residues" evidence="7">
    <location>
        <begin position="358"/>
        <end position="369"/>
    </location>
</feature>
<keyword evidence="5" id="KW-0862">Zinc</keyword>
<feature type="compositionally biased region" description="Pro residues" evidence="7">
    <location>
        <begin position="646"/>
        <end position="660"/>
    </location>
</feature>
<keyword evidence="3" id="KW-0677">Repeat</keyword>
<feature type="region of interest" description="Disordered" evidence="7">
    <location>
        <begin position="614"/>
        <end position="714"/>
    </location>
</feature>
<keyword evidence="10" id="KW-1185">Reference proteome</keyword>
<dbReference type="Gene3D" id="4.10.60.10">
    <property type="entry name" value="Zinc finger, CCHC-type"/>
    <property type="match status" value="1"/>
</dbReference>
<reference evidence="9" key="1">
    <citation type="journal article" date="2020" name="bioRxiv">
        <title>Whole genome comparisons of ergot fungi reveals the divergence and evolution of species within the genus Claviceps are the result of varying mechanisms driving genome evolution and host range expansion.</title>
        <authorList>
            <person name="Wyka S.A."/>
            <person name="Mondo S.J."/>
            <person name="Liu M."/>
            <person name="Dettman J."/>
            <person name="Nalam V."/>
            <person name="Broders K.D."/>
        </authorList>
    </citation>
    <scope>NUCLEOTIDE SEQUENCE</scope>
    <source>
        <strain evidence="9">CCC 602</strain>
    </source>
</reference>
<dbReference type="OrthoDB" id="7608935at2759"/>
<keyword evidence="6" id="KW-0539">Nucleus</keyword>
<feature type="region of interest" description="Disordered" evidence="7">
    <location>
        <begin position="282"/>
        <end position="369"/>
    </location>
</feature>
<evidence type="ECO:0000313" key="9">
    <source>
        <dbReference type="EMBL" id="KAG6014543.1"/>
    </source>
</evidence>
<feature type="region of interest" description="Disordered" evidence="7">
    <location>
        <begin position="1"/>
        <end position="195"/>
    </location>
</feature>
<feature type="compositionally biased region" description="Acidic residues" evidence="7">
    <location>
        <begin position="97"/>
        <end position="106"/>
    </location>
</feature>
<dbReference type="GO" id="GO:0003723">
    <property type="term" value="F:RNA binding"/>
    <property type="evidence" value="ECO:0007669"/>
    <property type="project" value="TreeGrafter"/>
</dbReference>
<feature type="domain" description="CCHC-type" evidence="8">
    <location>
        <begin position="450"/>
        <end position="466"/>
    </location>
</feature>
<evidence type="ECO:0000256" key="7">
    <source>
        <dbReference type="SAM" id="MobiDB-lite"/>
    </source>
</evidence>
<sequence>MSADNEVLGDVLSLGSSDSELEHSAQGGEGKSPKEAGTRASSGQKRPRDSEDELSGSDGSSGSSPASNLDDDSPPRGSKRAKLKSSAAGRRPQQSSEEGEIDESDNEPNPRAALEAGKVGVQSALSRSEEPISRQDTSLAHPSSAVTATGAPSKSSLPLSNQMSSMELRTDNAEAHDDGEGVSSSTMPPKPLTYRAGSTTLKLPALALKQEGSWSARFKDWVQVLCQHNLESVSAMSHALAMDAFAFYIDGHKGVRPSKKKAAKQAAKKADISRTIRSAVESLKSSTNGTVSVPIPASEPVVAERPASDAAIDEQPAESNRDEGATEEREVRSDVTKSPSSDKEQPDQPNGDTSPVVVKKDVPTGEEELRQQRRYFPSAADPSMMCLLCGGQGHRAMHCARSKCRFCNSSDHWDFCCSSIQTRCDKCRQLGHKTASCSEKLALTKEEGLACAYCRSEDHLEGNCTEPWRSFHPDAQTIHRVAHLPRSCSVCGSKHHFSGDCKQRRGVSANPTWSLRNHDRYIDPKCNALSIEETADSAARKPPLRASETKIRGHAARTANIVHFSETDDSEVEFLGTRAKRESKRGAGSAGGGAGGQIRMASNIQIPQMMTNHRFDKDTRPPLPGQPPLPPGPPPSAGQQSGVYPPSLPPPPPPSLPAKPPASSAQGYHKVPPPQHGSSSGRGRSSYRDQRGGRGAGRGARGGRGRGGRGRFEA</sequence>
<dbReference type="InterPro" id="IPR051644">
    <property type="entry name" value="TRAMP_AT-DNA-binding"/>
</dbReference>
<keyword evidence="4" id="KW-0863">Zinc-finger</keyword>
<accession>A0A9P7NE60</accession>
<evidence type="ECO:0000313" key="10">
    <source>
        <dbReference type="Proteomes" id="UP000748025"/>
    </source>
</evidence>
<dbReference type="GO" id="GO:0071031">
    <property type="term" value="P:nuclear mRNA surveillance of mRNA 3'-end processing"/>
    <property type="evidence" value="ECO:0007669"/>
    <property type="project" value="TreeGrafter"/>
</dbReference>
<comment type="subcellular location">
    <subcellularLocation>
        <location evidence="1">Nucleus</location>
    </subcellularLocation>
</comment>
<feature type="compositionally biased region" description="Basic and acidic residues" evidence="7">
    <location>
        <begin position="319"/>
        <end position="346"/>
    </location>
</feature>
<feature type="domain" description="CCHC-type" evidence="8">
    <location>
        <begin position="487"/>
        <end position="503"/>
    </location>
</feature>
<feature type="domain" description="CCHC-type" evidence="8">
    <location>
        <begin position="403"/>
        <end position="419"/>
    </location>
</feature>